<dbReference type="Pfam" id="PF00664">
    <property type="entry name" value="ABC_membrane"/>
    <property type="match status" value="1"/>
</dbReference>
<accession>A0A3Q9GK14</accession>
<evidence type="ECO:0000313" key="9">
    <source>
        <dbReference type="Proteomes" id="UP000275951"/>
    </source>
</evidence>
<keyword evidence="3 5" id="KW-1133">Transmembrane helix</keyword>
<dbReference type="SUPFAM" id="SSF52540">
    <property type="entry name" value="P-loop containing nucleoside triphosphate hydrolases"/>
    <property type="match status" value="1"/>
</dbReference>
<proteinExistence type="predicted"/>
<dbReference type="InterPro" id="IPR039421">
    <property type="entry name" value="Type_1_exporter"/>
</dbReference>
<dbReference type="GO" id="GO:0005524">
    <property type="term" value="F:ATP binding"/>
    <property type="evidence" value="ECO:0007669"/>
    <property type="project" value="UniProtKB-KW"/>
</dbReference>
<feature type="transmembrane region" description="Helical" evidence="5">
    <location>
        <begin position="297"/>
        <end position="323"/>
    </location>
</feature>
<dbReference type="PROSITE" id="PS50929">
    <property type="entry name" value="ABC_TM1F"/>
    <property type="match status" value="1"/>
</dbReference>
<dbReference type="SUPFAM" id="SSF90123">
    <property type="entry name" value="ABC transporter transmembrane region"/>
    <property type="match status" value="1"/>
</dbReference>
<dbReference type="InterPro" id="IPR036640">
    <property type="entry name" value="ABC1_TM_sf"/>
</dbReference>
<dbReference type="PANTHER" id="PTHR43394:SF1">
    <property type="entry name" value="ATP-BINDING CASSETTE SUB-FAMILY B MEMBER 10, MITOCHONDRIAL"/>
    <property type="match status" value="1"/>
</dbReference>
<evidence type="ECO:0000256" key="5">
    <source>
        <dbReference type="SAM" id="Phobius"/>
    </source>
</evidence>
<dbReference type="PANTHER" id="PTHR43394">
    <property type="entry name" value="ATP-DEPENDENT PERMEASE MDL1, MITOCHONDRIAL"/>
    <property type="match status" value="1"/>
</dbReference>
<dbReference type="Gene3D" id="3.40.50.300">
    <property type="entry name" value="P-loop containing nucleotide triphosphate hydrolases"/>
    <property type="match status" value="1"/>
</dbReference>
<comment type="subcellular location">
    <subcellularLocation>
        <location evidence="1">Cell membrane</location>
        <topology evidence="1">Multi-pass membrane protein</topology>
    </subcellularLocation>
</comment>
<dbReference type="InterPro" id="IPR003439">
    <property type="entry name" value="ABC_transporter-like_ATP-bd"/>
</dbReference>
<feature type="domain" description="ABC transmembrane type-1" evidence="7">
    <location>
        <begin position="83"/>
        <end position="358"/>
    </location>
</feature>
<evidence type="ECO:0000256" key="1">
    <source>
        <dbReference type="ARBA" id="ARBA00004651"/>
    </source>
</evidence>
<evidence type="ECO:0000256" key="2">
    <source>
        <dbReference type="ARBA" id="ARBA00022692"/>
    </source>
</evidence>
<evidence type="ECO:0000313" key="8">
    <source>
        <dbReference type="EMBL" id="AZR06678.1"/>
    </source>
</evidence>
<dbReference type="InterPro" id="IPR027417">
    <property type="entry name" value="P-loop_NTPase"/>
</dbReference>
<keyword evidence="8" id="KW-0547">Nucleotide-binding</keyword>
<feature type="transmembrane region" description="Helical" evidence="5">
    <location>
        <begin position="188"/>
        <end position="208"/>
    </location>
</feature>
<keyword evidence="4 5" id="KW-0472">Membrane</keyword>
<feature type="transmembrane region" description="Helical" evidence="5">
    <location>
        <begin position="118"/>
        <end position="140"/>
    </location>
</feature>
<sequence>MMRKLIPLVSPYLTRLPGVRAKVRARSPRSARAINQRSFEVGPVPKRWPPALEFAAIAQMDSTRLLRSTVVKNWKLIGLTSMLSIVAFASSVLISWALGRALDAGIDRGLTTDLLPGLALLIGVIVMRMLGLAAEPFLIVTSMRAGVGWSLAMIRRVAGVRAGGRAAMPSGEIVAAVTTDTHKLGQMLYAIPELIAGVFSFGLTVALMCTINVTLGLVVAIGLPVSIGLMTFLIAPLQKRLNAQREERGKLTTLASDAVVGLRVLRGVGGEKIYMKRYALQSEKVCQTGIRAAALQAFLRGLTSAVPGVFTATIVGGGLWEVLHGAMTYGELVSFYGYTAFLVVPVTAAASFLQFYTDAKIAADRIARVMAIEPLTSNRAVDRALTDARARRHAVGKANGRPFPTEYDWGSAYLRDCRDGVEIRPGIHTAIVSAAPEVAAELVERLARVDDADAASARWEGSSPVPLTAFDLDEVRHGVVLSDAVAQLFQGRLRSNLEGNNAAWPLPRTVGRQMADTGDGAGVANRDHKVNPVAIADRTLMLGMIAADASDIVDSVEDGLDGYIAERGRSLSGGQRQRVALARAILTEAPVLILVEPTSAVDSHTESRIAQRLHRERRGRTTVIVSASPIMLGEVDEVVFIDADGHELARGTHDALLNDSRYYDVVHRESGAESTQGKGIYEATHCNKPDGCFAAP</sequence>
<evidence type="ECO:0000259" key="7">
    <source>
        <dbReference type="PROSITE" id="PS50929"/>
    </source>
</evidence>
<feature type="transmembrane region" description="Helical" evidence="5">
    <location>
        <begin position="335"/>
        <end position="356"/>
    </location>
</feature>
<evidence type="ECO:0000256" key="3">
    <source>
        <dbReference type="ARBA" id="ARBA00022989"/>
    </source>
</evidence>
<dbReference type="PROSITE" id="PS50893">
    <property type="entry name" value="ABC_TRANSPORTER_2"/>
    <property type="match status" value="1"/>
</dbReference>
<evidence type="ECO:0000256" key="4">
    <source>
        <dbReference type="ARBA" id="ARBA00023136"/>
    </source>
</evidence>
<dbReference type="GO" id="GO:0016887">
    <property type="term" value="F:ATP hydrolysis activity"/>
    <property type="evidence" value="ECO:0007669"/>
    <property type="project" value="InterPro"/>
</dbReference>
<dbReference type="InterPro" id="IPR017871">
    <property type="entry name" value="ABC_transporter-like_CS"/>
</dbReference>
<dbReference type="EMBL" id="CP033905">
    <property type="protein sequence ID" value="AZR06678.1"/>
    <property type="molecule type" value="Genomic_DNA"/>
</dbReference>
<dbReference type="AlphaFoldDB" id="A0A3Q9GK14"/>
<dbReference type="GO" id="GO:0015421">
    <property type="term" value="F:ABC-type oligopeptide transporter activity"/>
    <property type="evidence" value="ECO:0007669"/>
    <property type="project" value="TreeGrafter"/>
</dbReference>
<dbReference type="Gene3D" id="1.20.1560.10">
    <property type="entry name" value="ABC transporter type 1, transmembrane domain"/>
    <property type="match status" value="1"/>
</dbReference>
<organism evidence="8 9">
    <name type="scientific">Trueperella pyogenes</name>
    <dbReference type="NCBI Taxonomy" id="1661"/>
    <lineage>
        <taxon>Bacteria</taxon>
        <taxon>Bacillati</taxon>
        <taxon>Actinomycetota</taxon>
        <taxon>Actinomycetes</taxon>
        <taxon>Actinomycetales</taxon>
        <taxon>Actinomycetaceae</taxon>
        <taxon>Trueperella</taxon>
    </lineage>
</organism>
<feature type="transmembrane region" description="Helical" evidence="5">
    <location>
        <begin position="214"/>
        <end position="235"/>
    </location>
</feature>
<dbReference type="PROSITE" id="PS00211">
    <property type="entry name" value="ABC_TRANSPORTER_1"/>
    <property type="match status" value="1"/>
</dbReference>
<dbReference type="Proteomes" id="UP000275951">
    <property type="component" value="Chromosome"/>
</dbReference>
<dbReference type="InterPro" id="IPR011527">
    <property type="entry name" value="ABC1_TM_dom"/>
</dbReference>
<dbReference type="CDD" id="cd07346">
    <property type="entry name" value="ABC_6TM_exporters"/>
    <property type="match status" value="1"/>
</dbReference>
<feature type="domain" description="ABC transporter" evidence="6">
    <location>
        <begin position="390"/>
        <end position="669"/>
    </location>
</feature>
<name>A0A3Q9GK14_9ACTO</name>
<dbReference type="GO" id="GO:0005886">
    <property type="term" value="C:plasma membrane"/>
    <property type="evidence" value="ECO:0007669"/>
    <property type="project" value="UniProtKB-SubCell"/>
</dbReference>
<keyword evidence="2 5" id="KW-0812">Transmembrane</keyword>
<keyword evidence="8" id="KW-0067">ATP-binding</keyword>
<evidence type="ECO:0000259" key="6">
    <source>
        <dbReference type="PROSITE" id="PS50893"/>
    </source>
</evidence>
<dbReference type="Pfam" id="PF00005">
    <property type="entry name" value="ABC_tran"/>
    <property type="match status" value="1"/>
</dbReference>
<gene>
    <name evidence="8" type="ORF">EBQ10_04775</name>
</gene>
<protein>
    <submittedName>
        <fullName evidence="8">ABC transporter ATP-binding protein</fullName>
    </submittedName>
</protein>
<feature type="transmembrane region" description="Helical" evidence="5">
    <location>
        <begin position="76"/>
        <end position="98"/>
    </location>
</feature>
<reference evidence="8 9" key="1">
    <citation type="submission" date="2018-11" db="EMBL/GenBank/DDBJ databases">
        <title>Multidrug-resistant genes are associated with an 42-kb island TGI1 carrying a complex class 1 integron in a Trueperella pyogenes.</title>
        <authorList>
            <person name="Dong W."/>
        </authorList>
    </citation>
    <scope>NUCLEOTIDE SEQUENCE [LARGE SCALE GENOMIC DNA]</scope>
    <source>
        <strain evidence="8 9">TP4</strain>
    </source>
</reference>